<sequence>MSIYWMRTADVYPDARWSEDSFVALDPDVRFPRFHMVEGDEPIGGVDLIKGGLQDGLWQWSMTVSLPGPRYGAPTNGVEADKIEAGREVIACYRHYLSTRPEQYPR</sequence>
<keyword evidence="2" id="KW-1185">Reference proteome</keyword>
<dbReference type="EMBL" id="JACHWB010000002">
    <property type="protein sequence ID" value="MBB3018603.1"/>
    <property type="molecule type" value="Genomic_DNA"/>
</dbReference>
<gene>
    <name evidence="1" type="ORF">FHR70_001657</name>
</gene>
<name>A0A7W4VJZ7_9HYPH</name>
<dbReference type="RefSeq" id="WP_183448998.1">
    <property type="nucleotide sequence ID" value="NZ_JACHWB010000002.1"/>
</dbReference>
<evidence type="ECO:0000313" key="1">
    <source>
        <dbReference type="EMBL" id="MBB3018603.1"/>
    </source>
</evidence>
<organism evidence="1 2">
    <name type="scientific">Microvirga lupini</name>
    <dbReference type="NCBI Taxonomy" id="420324"/>
    <lineage>
        <taxon>Bacteria</taxon>
        <taxon>Pseudomonadati</taxon>
        <taxon>Pseudomonadota</taxon>
        <taxon>Alphaproteobacteria</taxon>
        <taxon>Hyphomicrobiales</taxon>
        <taxon>Methylobacteriaceae</taxon>
        <taxon>Microvirga</taxon>
    </lineage>
</organism>
<accession>A0A7W4VJZ7</accession>
<dbReference type="Proteomes" id="UP000532010">
    <property type="component" value="Unassembled WGS sequence"/>
</dbReference>
<dbReference type="AlphaFoldDB" id="A0A7W4VJZ7"/>
<evidence type="ECO:0000313" key="2">
    <source>
        <dbReference type="Proteomes" id="UP000532010"/>
    </source>
</evidence>
<comment type="caution">
    <text evidence="1">The sequence shown here is derived from an EMBL/GenBank/DDBJ whole genome shotgun (WGS) entry which is preliminary data.</text>
</comment>
<reference evidence="1 2" key="1">
    <citation type="submission" date="2020-08" db="EMBL/GenBank/DDBJ databases">
        <title>The Agave Microbiome: Exploring the role of microbial communities in plant adaptations to desert environments.</title>
        <authorList>
            <person name="Partida-Martinez L.P."/>
        </authorList>
    </citation>
    <scope>NUCLEOTIDE SEQUENCE [LARGE SCALE GENOMIC DNA]</scope>
    <source>
        <strain evidence="1 2">AT3.9</strain>
    </source>
</reference>
<proteinExistence type="predicted"/>
<protein>
    <submittedName>
        <fullName evidence="1">Uncharacterized protein</fullName>
    </submittedName>
</protein>